<evidence type="ECO:0000256" key="1">
    <source>
        <dbReference type="ARBA" id="ARBA00022837"/>
    </source>
</evidence>
<dbReference type="Gene3D" id="1.10.238.10">
    <property type="entry name" value="EF-hand"/>
    <property type="match status" value="1"/>
</dbReference>
<dbReference type="Pfam" id="PF13499">
    <property type="entry name" value="EF-hand_7"/>
    <property type="match status" value="1"/>
</dbReference>
<evidence type="ECO:0000259" key="2">
    <source>
        <dbReference type="PROSITE" id="PS50222"/>
    </source>
</evidence>
<gene>
    <name evidence="3" type="ORF">DILT_LOCUS19094</name>
</gene>
<dbReference type="GO" id="GO:0005509">
    <property type="term" value="F:calcium ion binding"/>
    <property type="evidence" value="ECO:0007669"/>
    <property type="project" value="InterPro"/>
</dbReference>
<feature type="domain" description="EF-hand" evidence="2">
    <location>
        <begin position="2"/>
        <end position="37"/>
    </location>
</feature>
<organism evidence="3 4">
    <name type="scientific">Dibothriocephalus latus</name>
    <name type="common">Fish tapeworm</name>
    <name type="synonym">Diphyllobothrium latum</name>
    <dbReference type="NCBI Taxonomy" id="60516"/>
    <lineage>
        <taxon>Eukaryota</taxon>
        <taxon>Metazoa</taxon>
        <taxon>Spiralia</taxon>
        <taxon>Lophotrochozoa</taxon>
        <taxon>Platyhelminthes</taxon>
        <taxon>Cestoda</taxon>
        <taxon>Eucestoda</taxon>
        <taxon>Diphyllobothriidea</taxon>
        <taxon>Diphyllobothriidae</taxon>
        <taxon>Dibothriocephalus</taxon>
    </lineage>
</organism>
<evidence type="ECO:0000313" key="3">
    <source>
        <dbReference type="EMBL" id="VDN43438.1"/>
    </source>
</evidence>
<dbReference type="OrthoDB" id="120976at2759"/>
<reference evidence="3 4" key="1">
    <citation type="submission" date="2018-11" db="EMBL/GenBank/DDBJ databases">
        <authorList>
            <consortium name="Pathogen Informatics"/>
        </authorList>
    </citation>
    <scope>NUCLEOTIDE SEQUENCE [LARGE SCALE GENOMIC DNA]</scope>
</reference>
<keyword evidence="1" id="KW-0106">Calcium</keyword>
<dbReference type="PROSITE" id="PS50222">
    <property type="entry name" value="EF_HAND_2"/>
    <property type="match status" value="2"/>
</dbReference>
<dbReference type="SUPFAM" id="SSF47473">
    <property type="entry name" value="EF-hand"/>
    <property type="match status" value="1"/>
</dbReference>
<keyword evidence="4" id="KW-1185">Reference proteome</keyword>
<dbReference type="AlphaFoldDB" id="A0A3P7P3L7"/>
<dbReference type="SMART" id="SM00054">
    <property type="entry name" value="EFh"/>
    <property type="match status" value="2"/>
</dbReference>
<sequence length="70" mass="7642">MPTDKQIEELMEGLDVDKSGKVSSKELLAAFQGSGIDMDSVKDFIAAHDLDQDGQLDKAEMTDFFKSLGC</sequence>
<name>A0A3P7P3L7_DIBLA</name>
<proteinExistence type="predicted"/>
<dbReference type="PROSITE" id="PS00018">
    <property type="entry name" value="EF_HAND_1"/>
    <property type="match status" value="2"/>
</dbReference>
<feature type="domain" description="EF-hand" evidence="2">
    <location>
        <begin position="38"/>
        <end position="70"/>
    </location>
</feature>
<dbReference type="Proteomes" id="UP000281553">
    <property type="component" value="Unassembled WGS sequence"/>
</dbReference>
<dbReference type="InterPro" id="IPR018247">
    <property type="entry name" value="EF_Hand_1_Ca_BS"/>
</dbReference>
<protein>
    <recommendedName>
        <fullName evidence="2">EF-hand domain-containing protein</fullName>
    </recommendedName>
</protein>
<dbReference type="EMBL" id="UYRU01107861">
    <property type="protein sequence ID" value="VDN43438.1"/>
    <property type="molecule type" value="Genomic_DNA"/>
</dbReference>
<accession>A0A3P7P3L7</accession>
<dbReference type="InterPro" id="IPR002048">
    <property type="entry name" value="EF_hand_dom"/>
</dbReference>
<evidence type="ECO:0000313" key="4">
    <source>
        <dbReference type="Proteomes" id="UP000281553"/>
    </source>
</evidence>
<dbReference type="InterPro" id="IPR011992">
    <property type="entry name" value="EF-hand-dom_pair"/>
</dbReference>